<dbReference type="EMBL" id="QUNF01000032">
    <property type="protein sequence ID" value="REG79376.1"/>
    <property type="molecule type" value="Genomic_DNA"/>
</dbReference>
<dbReference type="RefSeq" id="WP_147303442.1">
    <property type="nucleotide sequence ID" value="NZ_MSSW01000071.1"/>
</dbReference>
<dbReference type="AlphaFoldDB" id="A0A3E0D9N4"/>
<comment type="caution">
    <text evidence="1">The sequence shown here is derived from an EMBL/GenBank/DDBJ whole genome shotgun (WGS) entry which is preliminary data.</text>
</comment>
<keyword evidence="2" id="KW-1185">Reference proteome</keyword>
<gene>
    <name evidence="1" type="ORF">C8N25_1322</name>
</gene>
<sequence>MSIGFFNGDSIWMPKSICRCQRRWSFDKLIEKIKESNNIDGNYIILADNACQGCRKIVQQYAAASGSGAETLIIRDIKNLVLLKEDFKDYPGNLYMDSLKIHGKS</sequence>
<evidence type="ECO:0000313" key="1">
    <source>
        <dbReference type="EMBL" id="REG79376.1"/>
    </source>
</evidence>
<dbReference type="Proteomes" id="UP000256405">
    <property type="component" value="Unassembled WGS sequence"/>
</dbReference>
<organism evidence="1 2">
    <name type="scientific">Algoriphagus antarcticus</name>
    <dbReference type="NCBI Taxonomy" id="238540"/>
    <lineage>
        <taxon>Bacteria</taxon>
        <taxon>Pseudomonadati</taxon>
        <taxon>Bacteroidota</taxon>
        <taxon>Cytophagia</taxon>
        <taxon>Cytophagales</taxon>
        <taxon>Cyclobacteriaceae</taxon>
        <taxon>Algoriphagus</taxon>
    </lineage>
</organism>
<dbReference type="OrthoDB" id="9983206at2"/>
<protein>
    <submittedName>
        <fullName evidence="1">Uncharacterized protein</fullName>
    </submittedName>
</protein>
<name>A0A3E0D9N4_9BACT</name>
<evidence type="ECO:0000313" key="2">
    <source>
        <dbReference type="Proteomes" id="UP000256405"/>
    </source>
</evidence>
<proteinExistence type="predicted"/>
<reference evidence="1 2" key="1">
    <citation type="submission" date="2018-08" db="EMBL/GenBank/DDBJ databases">
        <title>Genomic Encyclopedia of Archaeal and Bacterial Type Strains, Phase II (KMG-II): from individual species to whole genera.</title>
        <authorList>
            <person name="Goeker M."/>
        </authorList>
    </citation>
    <scope>NUCLEOTIDE SEQUENCE [LARGE SCALE GENOMIC DNA]</scope>
    <source>
        <strain evidence="1 2">DSM 15986</strain>
    </source>
</reference>
<accession>A0A3E0D9N4</accession>